<reference evidence="2 4" key="1">
    <citation type="submission" date="2016-10" db="EMBL/GenBank/DDBJ databases">
        <title>Complete Genome Sequence of Acetogen Clostridium formicoaceticum ATCC 27076.</title>
        <authorList>
            <person name="Bao T."/>
            <person name="Cheng C."/>
            <person name="Zhao J."/>
            <person name="Yang S.-T."/>
            <person name="Wang J."/>
            <person name="Wang M."/>
        </authorList>
    </citation>
    <scope>NUCLEOTIDE SEQUENCE [LARGE SCALE GENOMIC DNA]</scope>
    <source>
        <strain evidence="2 4">ATCC 27076</strain>
    </source>
</reference>
<dbReference type="Proteomes" id="UP000177894">
    <property type="component" value="Chromosome"/>
</dbReference>
<organism evidence="3 5">
    <name type="scientific">Clostridium formicaceticum</name>
    <dbReference type="NCBI Taxonomy" id="1497"/>
    <lineage>
        <taxon>Bacteria</taxon>
        <taxon>Bacillati</taxon>
        <taxon>Bacillota</taxon>
        <taxon>Clostridia</taxon>
        <taxon>Eubacteriales</taxon>
        <taxon>Clostridiaceae</taxon>
        <taxon>Clostridium</taxon>
    </lineage>
</organism>
<evidence type="ECO:0000313" key="5">
    <source>
        <dbReference type="Proteomes" id="UP000192478"/>
    </source>
</evidence>
<feature type="region of interest" description="Disordered" evidence="1">
    <location>
        <begin position="68"/>
        <end position="95"/>
    </location>
</feature>
<keyword evidence="4" id="KW-1185">Reference proteome</keyword>
<dbReference type="RefSeq" id="WP_070965705.1">
    <property type="nucleotide sequence ID" value="NZ_CP017603.1"/>
</dbReference>
<protein>
    <submittedName>
        <fullName evidence="3">Uncharacterized protein</fullName>
    </submittedName>
</protein>
<evidence type="ECO:0000256" key="1">
    <source>
        <dbReference type="SAM" id="MobiDB-lite"/>
    </source>
</evidence>
<dbReference type="EMBL" id="CP017603">
    <property type="protein sequence ID" value="AOY75626.1"/>
    <property type="molecule type" value="Genomic_DNA"/>
</dbReference>
<dbReference type="AlphaFoldDB" id="A0AAC9RI58"/>
<sequence>MKKKLFIGLAVILAIGGVAGLWGYKYFLGTDEKLRSQLQEELSENFFYFGEADLEGNVAEGEGIAEVHNEEDQQEAESAPETSLSPQDQETKNTEITKEVIADNYRPRLERLEATALERIDVLFQRAHEEYNQQKAEGKVNKTQLARKYLQAAAMLEESVEGRFNELLKEMETELLQNQLPTDLVKEARDQYDQAIKQKKTSMFSKLEGLI</sequence>
<name>A0AAC9RI58_9CLOT</name>
<evidence type="ECO:0000313" key="2">
    <source>
        <dbReference type="EMBL" id="AOY75626.1"/>
    </source>
</evidence>
<gene>
    <name evidence="2" type="ORF">BJL90_06800</name>
    <name evidence="3" type="ORF">CLFO_02530</name>
</gene>
<dbReference type="KEGG" id="cfm:BJL90_06800"/>
<accession>A0AAC9RI58</accession>
<dbReference type="EMBL" id="CP020559">
    <property type="protein sequence ID" value="ARE85937.1"/>
    <property type="molecule type" value="Genomic_DNA"/>
</dbReference>
<evidence type="ECO:0000313" key="3">
    <source>
        <dbReference type="EMBL" id="ARE85937.1"/>
    </source>
</evidence>
<evidence type="ECO:0000313" key="4">
    <source>
        <dbReference type="Proteomes" id="UP000177894"/>
    </source>
</evidence>
<dbReference type="Proteomes" id="UP000192478">
    <property type="component" value="Chromosome"/>
</dbReference>
<proteinExistence type="predicted"/>
<reference evidence="3 5" key="2">
    <citation type="submission" date="2017-03" db="EMBL/GenBank/DDBJ databases">
        <title>Complete sequence of Clostridium formicaceticum DSM 92.</title>
        <authorList>
            <person name="Poehlein A."/>
            <person name="Karl M."/>
            <person name="Bengelsdorf F.R."/>
            <person name="Duerre P."/>
            <person name="Daniel R."/>
        </authorList>
    </citation>
    <scope>NUCLEOTIDE SEQUENCE [LARGE SCALE GENOMIC DNA]</scope>
    <source>
        <strain evidence="3 5">DSM 92</strain>
    </source>
</reference>